<accession>A0A5C6CF69</accession>
<proteinExistence type="predicted"/>
<name>A0A5C6CF69_9BACT</name>
<evidence type="ECO:0008006" key="3">
    <source>
        <dbReference type="Google" id="ProtNLM"/>
    </source>
</evidence>
<dbReference type="Proteomes" id="UP000318437">
    <property type="component" value="Unassembled WGS sequence"/>
</dbReference>
<sequence>MQTAEVIAINDSLGIILSQEILDKLQVGAGDSVHILEIPDGMRLVPYDAEFERQFKLAERVMEKRSDVLRKLAE</sequence>
<reference evidence="1 2" key="1">
    <citation type="submission" date="2019-02" db="EMBL/GenBank/DDBJ databases">
        <title>Deep-cultivation of Planctomycetes and their phenomic and genomic characterization uncovers novel biology.</title>
        <authorList>
            <person name="Wiegand S."/>
            <person name="Jogler M."/>
            <person name="Boedeker C."/>
            <person name="Pinto D."/>
            <person name="Vollmers J."/>
            <person name="Rivas-Marin E."/>
            <person name="Kohn T."/>
            <person name="Peeters S.H."/>
            <person name="Heuer A."/>
            <person name="Rast P."/>
            <person name="Oberbeckmann S."/>
            <person name="Bunk B."/>
            <person name="Jeske O."/>
            <person name="Meyerdierks A."/>
            <person name="Storesund J.E."/>
            <person name="Kallscheuer N."/>
            <person name="Luecker S."/>
            <person name="Lage O.M."/>
            <person name="Pohl T."/>
            <person name="Merkel B.J."/>
            <person name="Hornburger P."/>
            <person name="Mueller R.-W."/>
            <person name="Bruemmer F."/>
            <person name="Labrenz M."/>
            <person name="Spormann A.M."/>
            <person name="Op Den Camp H."/>
            <person name="Overmann J."/>
            <person name="Amann R."/>
            <person name="Jetten M.S.M."/>
            <person name="Mascher T."/>
            <person name="Medema M.H."/>
            <person name="Devos D.P."/>
            <person name="Kaster A.-K."/>
            <person name="Ovreas L."/>
            <person name="Rohde M."/>
            <person name="Galperin M.Y."/>
            <person name="Jogler C."/>
        </authorList>
    </citation>
    <scope>NUCLEOTIDE SEQUENCE [LARGE SCALE GENOMIC DNA]</scope>
    <source>
        <strain evidence="1 2">Pla144</strain>
    </source>
</reference>
<gene>
    <name evidence="1" type="ORF">Pla144_37080</name>
</gene>
<dbReference type="EMBL" id="SJPS01000006">
    <property type="protein sequence ID" value="TWU23533.1"/>
    <property type="molecule type" value="Genomic_DNA"/>
</dbReference>
<dbReference type="InterPro" id="IPR037914">
    <property type="entry name" value="SpoVT-AbrB_sf"/>
</dbReference>
<organism evidence="1 2">
    <name type="scientific">Bythopirellula polymerisocia</name>
    <dbReference type="NCBI Taxonomy" id="2528003"/>
    <lineage>
        <taxon>Bacteria</taxon>
        <taxon>Pseudomonadati</taxon>
        <taxon>Planctomycetota</taxon>
        <taxon>Planctomycetia</taxon>
        <taxon>Pirellulales</taxon>
        <taxon>Lacipirellulaceae</taxon>
        <taxon>Bythopirellula</taxon>
    </lineage>
</organism>
<dbReference type="Gene3D" id="2.10.260.10">
    <property type="match status" value="1"/>
</dbReference>
<dbReference type="AlphaFoldDB" id="A0A5C6CF69"/>
<evidence type="ECO:0000313" key="2">
    <source>
        <dbReference type="Proteomes" id="UP000318437"/>
    </source>
</evidence>
<comment type="caution">
    <text evidence="1">The sequence shown here is derived from an EMBL/GenBank/DDBJ whole genome shotgun (WGS) entry which is preliminary data.</text>
</comment>
<evidence type="ECO:0000313" key="1">
    <source>
        <dbReference type="EMBL" id="TWU23533.1"/>
    </source>
</evidence>
<dbReference type="RefSeq" id="WP_197530787.1">
    <property type="nucleotide sequence ID" value="NZ_SJPS01000006.1"/>
</dbReference>
<protein>
    <recommendedName>
        <fullName evidence="3">SpoVT-AbrB domain-containing protein</fullName>
    </recommendedName>
</protein>
<dbReference type="SUPFAM" id="SSF89447">
    <property type="entry name" value="AbrB/MazE/MraZ-like"/>
    <property type="match status" value="1"/>
</dbReference>
<keyword evidence="2" id="KW-1185">Reference proteome</keyword>